<dbReference type="SUPFAM" id="SSF102712">
    <property type="entry name" value="JAB1/MPN domain"/>
    <property type="match status" value="1"/>
</dbReference>
<accession>A0A7D4DWN8</accession>
<dbReference type="Gene3D" id="3.40.140.10">
    <property type="entry name" value="Cytidine Deaminase, domain 2"/>
    <property type="match status" value="1"/>
</dbReference>
<evidence type="ECO:0000256" key="2">
    <source>
        <dbReference type="ARBA" id="ARBA00022723"/>
    </source>
</evidence>
<keyword evidence="2" id="KW-0479">Metal-binding</keyword>
<dbReference type="KEGG" id="apes:FOC84_10605"/>
<evidence type="ECO:0000256" key="5">
    <source>
        <dbReference type="ARBA" id="ARBA00023049"/>
    </source>
</evidence>
<evidence type="ECO:0000313" key="8">
    <source>
        <dbReference type="Proteomes" id="UP000500970"/>
    </source>
</evidence>
<dbReference type="RefSeq" id="WP_173144384.1">
    <property type="nucleotide sequence ID" value="NZ_CP053985.1"/>
</dbReference>
<keyword evidence="8" id="KW-1185">Reference proteome</keyword>
<evidence type="ECO:0000256" key="4">
    <source>
        <dbReference type="ARBA" id="ARBA00022833"/>
    </source>
</evidence>
<proteinExistence type="predicted"/>
<dbReference type="Pfam" id="PF14464">
    <property type="entry name" value="Prok-JAB"/>
    <property type="match status" value="1"/>
</dbReference>
<evidence type="ECO:0000256" key="3">
    <source>
        <dbReference type="ARBA" id="ARBA00022801"/>
    </source>
</evidence>
<keyword evidence="5" id="KW-0482">Metalloprotease</keyword>
<keyword evidence="1" id="KW-0645">Protease</keyword>
<dbReference type="InterPro" id="IPR028090">
    <property type="entry name" value="JAB_dom_prok"/>
</dbReference>
<keyword evidence="4" id="KW-0862">Zinc</keyword>
<dbReference type="GO" id="GO:0008237">
    <property type="term" value="F:metallopeptidase activity"/>
    <property type="evidence" value="ECO:0007669"/>
    <property type="project" value="UniProtKB-KW"/>
</dbReference>
<organism evidence="7 8">
    <name type="scientific">Achromobacter pestifer</name>
    <dbReference type="NCBI Taxonomy" id="1353889"/>
    <lineage>
        <taxon>Bacteria</taxon>
        <taxon>Pseudomonadati</taxon>
        <taxon>Pseudomonadota</taxon>
        <taxon>Betaproteobacteria</taxon>
        <taxon>Burkholderiales</taxon>
        <taxon>Alcaligenaceae</taxon>
        <taxon>Achromobacter</taxon>
    </lineage>
</organism>
<feature type="domain" description="JAB" evidence="6">
    <location>
        <begin position="37"/>
        <end position="139"/>
    </location>
</feature>
<name>A0A7D4DWN8_9BURK</name>
<gene>
    <name evidence="7" type="ORF">FOC84_10605</name>
</gene>
<dbReference type="Proteomes" id="UP000500970">
    <property type="component" value="Chromosome"/>
</dbReference>
<evidence type="ECO:0000259" key="6">
    <source>
        <dbReference type="Pfam" id="PF14464"/>
    </source>
</evidence>
<dbReference type="GO" id="GO:0006508">
    <property type="term" value="P:proteolysis"/>
    <property type="evidence" value="ECO:0007669"/>
    <property type="project" value="UniProtKB-KW"/>
</dbReference>
<dbReference type="EMBL" id="CP053985">
    <property type="protein sequence ID" value="QKH35368.1"/>
    <property type="molecule type" value="Genomic_DNA"/>
</dbReference>
<keyword evidence="3" id="KW-0378">Hydrolase</keyword>
<sequence length="161" mass="18311">MPSVRHVSDWTLGDGSLLLNFSDEVRGVFERNVQVGERPESGGVLLGTVHEHGLLVTLATTPTRLDRRFRYLFERLPFGHRAVAKRLWRSTAGTTRYIGEWHTHPQDIPSPSGIDVDEWRKLAKLRADKRPLLAVIVGRDALHVELTHGNGDREQLQPYVY</sequence>
<evidence type="ECO:0000313" key="7">
    <source>
        <dbReference type="EMBL" id="QKH35368.1"/>
    </source>
</evidence>
<reference evidence="7 8" key="1">
    <citation type="submission" date="2020-05" db="EMBL/GenBank/DDBJ databases">
        <title>FDA dAtabase for Regulatory Grade micrObial Sequences (FDA-ARGOS): Supporting development and validation of Infectious Disease Dx tests.</title>
        <authorList>
            <person name="Sproer C."/>
            <person name="Gronow S."/>
            <person name="Severitt S."/>
            <person name="Schroder I."/>
            <person name="Tallon L."/>
            <person name="Sadzewicz L."/>
            <person name="Zhao X."/>
            <person name="Vavikolanu K."/>
            <person name="Mehta A."/>
            <person name="Aluvathingal J."/>
            <person name="Nadendla S."/>
            <person name="Myers T."/>
            <person name="Yan Y."/>
            <person name="Sichtig H."/>
        </authorList>
    </citation>
    <scope>NUCLEOTIDE SEQUENCE [LARGE SCALE GENOMIC DNA]</scope>
    <source>
        <strain evidence="7 8">FDAARGOS_790</strain>
    </source>
</reference>
<dbReference type="GO" id="GO:0046872">
    <property type="term" value="F:metal ion binding"/>
    <property type="evidence" value="ECO:0007669"/>
    <property type="project" value="UniProtKB-KW"/>
</dbReference>
<protein>
    <submittedName>
        <fullName evidence="7">Mov34/MPN/PAD-1 family protein</fullName>
    </submittedName>
</protein>
<dbReference type="AlphaFoldDB" id="A0A7D4DWN8"/>
<evidence type="ECO:0000256" key="1">
    <source>
        <dbReference type="ARBA" id="ARBA00022670"/>
    </source>
</evidence>